<dbReference type="Pfam" id="PF00512">
    <property type="entry name" value="HisKA"/>
    <property type="match status" value="1"/>
</dbReference>
<evidence type="ECO:0000256" key="7">
    <source>
        <dbReference type="ARBA" id="ARBA00023015"/>
    </source>
</evidence>
<dbReference type="EMBL" id="JBHSQO010000001">
    <property type="protein sequence ID" value="MFC6087668.1"/>
    <property type="molecule type" value="Genomic_DNA"/>
</dbReference>
<dbReference type="Pfam" id="PF00989">
    <property type="entry name" value="PAS"/>
    <property type="match status" value="1"/>
</dbReference>
<dbReference type="Gene3D" id="1.10.10.10">
    <property type="entry name" value="Winged helix-like DNA-binding domain superfamily/Winged helix DNA-binding domain"/>
    <property type="match status" value="1"/>
</dbReference>
<dbReference type="SMART" id="SM00388">
    <property type="entry name" value="HisKA"/>
    <property type="match status" value="1"/>
</dbReference>
<dbReference type="InterPro" id="IPR011006">
    <property type="entry name" value="CheY-like_superfamily"/>
</dbReference>
<dbReference type="EC" id="2.7.13.3" evidence="3"/>
<dbReference type="SUPFAM" id="SSF52172">
    <property type="entry name" value="CheY-like"/>
    <property type="match status" value="2"/>
</dbReference>
<dbReference type="SUPFAM" id="SSF55785">
    <property type="entry name" value="PYP-like sensor domain (PAS domain)"/>
    <property type="match status" value="1"/>
</dbReference>
<dbReference type="PROSITE" id="PS50921">
    <property type="entry name" value="ANTAR"/>
    <property type="match status" value="1"/>
</dbReference>
<keyword evidence="8" id="KW-0804">Transcription</keyword>
<evidence type="ECO:0000256" key="4">
    <source>
        <dbReference type="ARBA" id="ARBA00022553"/>
    </source>
</evidence>
<feature type="domain" description="Response regulatory" evidence="11">
    <location>
        <begin position="594"/>
        <end position="709"/>
    </location>
</feature>
<comment type="caution">
    <text evidence="15">The sequence shown here is derived from an EMBL/GenBank/DDBJ whole genome shotgun (WGS) entry which is preliminary data.</text>
</comment>
<dbReference type="InterPro" id="IPR000014">
    <property type="entry name" value="PAS"/>
</dbReference>
<feature type="modified residue" description="4-aspartylphosphate" evidence="9">
    <location>
        <position position="642"/>
    </location>
</feature>
<feature type="domain" description="Histidine kinase" evidence="10">
    <location>
        <begin position="332"/>
        <end position="550"/>
    </location>
</feature>
<dbReference type="CDD" id="cd00130">
    <property type="entry name" value="PAS"/>
    <property type="match status" value="1"/>
</dbReference>
<dbReference type="SMART" id="SM00448">
    <property type="entry name" value="REC"/>
    <property type="match status" value="1"/>
</dbReference>
<feature type="domain" description="PAS" evidence="12">
    <location>
        <begin position="725"/>
        <end position="759"/>
    </location>
</feature>
<keyword evidence="6" id="KW-0902">Two-component regulatory system</keyword>
<keyword evidence="5" id="KW-0418">Kinase</keyword>
<dbReference type="Gene3D" id="1.10.287.130">
    <property type="match status" value="1"/>
</dbReference>
<feature type="domain" description="PAC" evidence="13">
    <location>
        <begin position="778"/>
        <end position="830"/>
    </location>
</feature>
<keyword evidence="4 9" id="KW-0597">Phosphoprotein</keyword>
<dbReference type="InterPro" id="IPR005561">
    <property type="entry name" value="ANTAR"/>
</dbReference>
<keyword evidence="15" id="KW-0067">ATP-binding</keyword>
<dbReference type="InterPro" id="IPR029016">
    <property type="entry name" value="GAF-like_dom_sf"/>
</dbReference>
<keyword evidence="5" id="KW-0808">Transferase</keyword>
<comment type="catalytic activity">
    <reaction evidence="1">
        <text>ATP + protein L-histidine = ADP + protein N-phospho-L-histidine.</text>
        <dbReference type="EC" id="2.7.13.3"/>
    </reaction>
</comment>
<evidence type="ECO:0000259" key="13">
    <source>
        <dbReference type="PROSITE" id="PS50113"/>
    </source>
</evidence>
<dbReference type="InterPro" id="IPR035965">
    <property type="entry name" value="PAS-like_dom_sf"/>
</dbReference>
<dbReference type="PROSITE" id="PS50109">
    <property type="entry name" value="HIS_KIN"/>
    <property type="match status" value="1"/>
</dbReference>
<comment type="subcellular location">
    <subcellularLocation>
        <location evidence="2">Cell membrane</location>
    </subcellularLocation>
</comment>
<evidence type="ECO:0000313" key="15">
    <source>
        <dbReference type="EMBL" id="MFC6087668.1"/>
    </source>
</evidence>
<dbReference type="Gene3D" id="3.30.450.40">
    <property type="match status" value="1"/>
</dbReference>
<evidence type="ECO:0000256" key="3">
    <source>
        <dbReference type="ARBA" id="ARBA00012438"/>
    </source>
</evidence>
<dbReference type="InterPro" id="IPR000700">
    <property type="entry name" value="PAS-assoc_C"/>
</dbReference>
<dbReference type="PROSITE" id="PS50110">
    <property type="entry name" value="RESPONSE_REGULATORY"/>
    <property type="match status" value="1"/>
</dbReference>
<dbReference type="PANTHER" id="PTHR43547">
    <property type="entry name" value="TWO-COMPONENT HISTIDINE KINASE"/>
    <property type="match status" value="1"/>
</dbReference>
<dbReference type="Gene3D" id="3.30.565.10">
    <property type="entry name" value="Histidine kinase-like ATPase, C-terminal domain"/>
    <property type="match status" value="1"/>
</dbReference>
<dbReference type="GO" id="GO:0005524">
    <property type="term" value="F:ATP binding"/>
    <property type="evidence" value="ECO:0007669"/>
    <property type="project" value="UniProtKB-KW"/>
</dbReference>
<dbReference type="PROSITE" id="PS50113">
    <property type="entry name" value="PAC"/>
    <property type="match status" value="1"/>
</dbReference>
<dbReference type="InterPro" id="IPR003661">
    <property type="entry name" value="HisK_dim/P_dom"/>
</dbReference>
<dbReference type="PANTHER" id="PTHR43547:SF2">
    <property type="entry name" value="HYBRID SIGNAL TRANSDUCTION HISTIDINE KINASE C"/>
    <property type="match status" value="1"/>
</dbReference>
<name>A0ABW1NWW4_9PSEU</name>
<dbReference type="Pfam" id="PF00072">
    <property type="entry name" value="Response_reg"/>
    <property type="match status" value="1"/>
</dbReference>
<dbReference type="SUPFAM" id="SSF55781">
    <property type="entry name" value="GAF domain-like"/>
    <property type="match status" value="1"/>
</dbReference>
<dbReference type="CDD" id="cd16922">
    <property type="entry name" value="HATPase_EvgS-ArcB-TorS-like"/>
    <property type="match status" value="1"/>
</dbReference>
<dbReference type="InterPro" id="IPR004358">
    <property type="entry name" value="Sig_transdc_His_kin-like_C"/>
</dbReference>
<dbReference type="Pfam" id="PF03861">
    <property type="entry name" value="ANTAR"/>
    <property type="match status" value="1"/>
</dbReference>
<evidence type="ECO:0000259" key="12">
    <source>
        <dbReference type="PROSITE" id="PS50112"/>
    </source>
</evidence>
<evidence type="ECO:0000259" key="11">
    <source>
        <dbReference type="PROSITE" id="PS50110"/>
    </source>
</evidence>
<dbReference type="SMART" id="SM01012">
    <property type="entry name" value="ANTAR"/>
    <property type="match status" value="1"/>
</dbReference>
<dbReference type="InterPro" id="IPR036890">
    <property type="entry name" value="HATPase_C_sf"/>
</dbReference>
<gene>
    <name evidence="15" type="ORF">ACFP3R_00115</name>
</gene>
<dbReference type="InterPro" id="IPR036388">
    <property type="entry name" value="WH-like_DNA-bd_sf"/>
</dbReference>
<dbReference type="InterPro" id="IPR013767">
    <property type="entry name" value="PAS_fold"/>
</dbReference>
<organism evidence="15 16">
    <name type="scientific">Saccharothrix lopnurensis</name>
    <dbReference type="NCBI Taxonomy" id="1670621"/>
    <lineage>
        <taxon>Bacteria</taxon>
        <taxon>Bacillati</taxon>
        <taxon>Actinomycetota</taxon>
        <taxon>Actinomycetes</taxon>
        <taxon>Pseudonocardiales</taxon>
        <taxon>Pseudonocardiaceae</taxon>
        <taxon>Saccharothrix</taxon>
    </lineage>
</organism>
<dbReference type="InterPro" id="IPR005467">
    <property type="entry name" value="His_kinase_dom"/>
</dbReference>
<dbReference type="InterPro" id="IPR001789">
    <property type="entry name" value="Sig_transdc_resp-reg_receiver"/>
</dbReference>
<dbReference type="SUPFAM" id="SSF55874">
    <property type="entry name" value="ATPase domain of HSP90 chaperone/DNA topoisomerase II/histidine kinase"/>
    <property type="match status" value="1"/>
</dbReference>
<evidence type="ECO:0000256" key="8">
    <source>
        <dbReference type="ARBA" id="ARBA00023163"/>
    </source>
</evidence>
<dbReference type="SMART" id="SM00387">
    <property type="entry name" value="HATPase_c"/>
    <property type="match status" value="1"/>
</dbReference>
<evidence type="ECO:0000313" key="16">
    <source>
        <dbReference type="Proteomes" id="UP001596220"/>
    </source>
</evidence>
<dbReference type="RefSeq" id="WP_380631483.1">
    <property type="nucleotide sequence ID" value="NZ_JBHSQO010000001.1"/>
</dbReference>
<dbReference type="PROSITE" id="PS50112">
    <property type="entry name" value="PAS"/>
    <property type="match status" value="1"/>
</dbReference>
<evidence type="ECO:0000256" key="9">
    <source>
        <dbReference type="PROSITE-ProRule" id="PRU00169"/>
    </source>
</evidence>
<dbReference type="InterPro" id="IPR036097">
    <property type="entry name" value="HisK_dim/P_sf"/>
</dbReference>
<reference evidence="16" key="1">
    <citation type="journal article" date="2019" name="Int. J. Syst. Evol. Microbiol.">
        <title>The Global Catalogue of Microorganisms (GCM) 10K type strain sequencing project: providing services to taxonomists for standard genome sequencing and annotation.</title>
        <authorList>
            <consortium name="The Broad Institute Genomics Platform"/>
            <consortium name="The Broad Institute Genome Sequencing Center for Infectious Disease"/>
            <person name="Wu L."/>
            <person name="Ma J."/>
        </authorList>
    </citation>
    <scope>NUCLEOTIDE SEQUENCE [LARGE SCALE GENOMIC DNA]</scope>
    <source>
        <strain evidence="16">CGMCC 4.7246</strain>
    </source>
</reference>
<dbReference type="SMART" id="SM00091">
    <property type="entry name" value="PAS"/>
    <property type="match status" value="1"/>
</dbReference>
<dbReference type="Gene3D" id="3.40.50.2300">
    <property type="match status" value="1"/>
</dbReference>
<protein>
    <recommendedName>
        <fullName evidence="3">histidine kinase</fullName>
        <ecNumber evidence="3">2.7.13.3</ecNumber>
    </recommendedName>
</protein>
<evidence type="ECO:0000256" key="2">
    <source>
        <dbReference type="ARBA" id="ARBA00004236"/>
    </source>
</evidence>
<proteinExistence type="predicted"/>
<evidence type="ECO:0000256" key="1">
    <source>
        <dbReference type="ARBA" id="ARBA00000085"/>
    </source>
</evidence>
<evidence type="ECO:0000256" key="6">
    <source>
        <dbReference type="ARBA" id="ARBA00023012"/>
    </source>
</evidence>
<dbReference type="PRINTS" id="PR00344">
    <property type="entry name" value="BCTRLSENSOR"/>
</dbReference>
<dbReference type="Proteomes" id="UP001596220">
    <property type="component" value="Unassembled WGS sequence"/>
</dbReference>
<evidence type="ECO:0000259" key="14">
    <source>
        <dbReference type="PROSITE" id="PS50921"/>
    </source>
</evidence>
<dbReference type="CDD" id="cd00082">
    <property type="entry name" value="HisKA"/>
    <property type="match status" value="1"/>
</dbReference>
<evidence type="ECO:0000259" key="10">
    <source>
        <dbReference type="PROSITE" id="PS50109"/>
    </source>
</evidence>
<keyword evidence="7" id="KW-0805">Transcription regulation</keyword>
<accession>A0ABW1NWW4</accession>
<keyword evidence="16" id="KW-1185">Reference proteome</keyword>
<dbReference type="SUPFAM" id="SSF47384">
    <property type="entry name" value="Homodimeric domain of signal transducing histidine kinase"/>
    <property type="match status" value="1"/>
</dbReference>
<dbReference type="Pfam" id="PF02518">
    <property type="entry name" value="HATPase_c"/>
    <property type="match status" value="1"/>
</dbReference>
<feature type="domain" description="ANTAR" evidence="14">
    <location>
        <begin position="928"/>
        <end position="989"/>
    </location>
</feature>
<sequence length="1004" mass="107292">MTAPGGPDRARGVPAAGGEARRLVRDFDWAAGPLGPRGGWPQSLRTAVDVCLSSRFPLVLLWGPDLVMIYNDAYRPILGTSKHPAALGAPAEVVWPEIWPVIGPMLHDVLAGRGATWSRDELLPLDRNGFLEECYFTFSYSPIADETGATGGVFCVVTETTQEVVGARRLATLGALAAELVDTTDVDEACVRAAAVLGRHPEDVRFAEIHLVDETGPRRAASTGPVGGVGGVAEAGEVAELVADVAATGRTRVLDRVRATPVVEPGAAGPSAVLVVGLSERRPFDADYRSFADLIAGHVGTAISGARAYEAQRRRAQALAELDAAKTAFFANVSHELRTPLTLITGPVQDALADAEHPLPAVQRARLELVGRNAERLRRLVNGVLDFARVEGGRLRPEPAAVDLAAATRDLAVNFAPAAERVGLAFTAHCPRLPRPVRVDRDMWDRVVLNLLSNAVKYTLAGSVRLELRDGDGHVRLTVADTGVGIPAEELPRLFERFHRVRGAHGRSHEGSGIGLAMVAQLLDLMGGSVRVESEPGRGSVFTVLLPYGEGAPAAAHPDAPPDAGEAVAPYLQEALTWTAPAGAPPAADRDRPRLLVAEDNADLRDYLRDLLAGHFAVELSGDGEDALDRVRRRPPDLVLADVMMPRLDGFGLLRELRADPATRHLPVVLLSARAGEEAAAEGLAAGADDYLVKPFSSVDLVARLRSNLARATERTRDAAWRTAVVGALHDGVFIADAFGVVLEVNDAFERITGWGPADAPYSPPLPWLPGGREPARPTDEVEFRRRDGGVARVVVTTGTVADEREHRELVVGTVRDVTRDHDARARRATAVDMAGRLASLLDPGKLLETVIAGLGEVFGGEVVPLGADIAVPTAPSRSPVPGLLLEAGGRRFWVTFPRPRVVGADERTLADVLAANLATALDRAGRAAEHADVERQLRQAVRSHQVIGQAVGILMERHRLTDQAAFDHLVTTSQRRNTKLRDLARRLVETGEDPGLVEGPPHR</sequence>
<evidence type="ECO:0000256" key="5">
    <source>
        <dbReference type="ARBA" id="ARBA00022777"/>
    </source>
</evidence>
<dbReference type="InterPro" id="IPR003594">
    <property type="entry name" value="HATPase_dom"/>
</dbReference>
<keyword evidence="15" id="KW-0547">Nucleotide-binding</keyword>
<dbReference type="Gene3D" id="3.30.450.20">
    <property type="entry name" value="PAS domain"/>
    <property type="match status" value="2"/>
</dbReference>